<accession>A0A9W9I5N0</accession>
<feature type="region of interest" description="Disordered" evidence="1">
    <location>
        <begin position="166"/>
        <end position="201"/>
    </location>
</feature>
<dbReference type="RefSeq" id="XP_056542608.1">
    <property type="nucleotide sequence ID" value="XM_056687053.1"/>
</dbReference>
<proteinExistence type="predicted"/>
<reference evidence="2" key="1">
    <citation type="submission" date="2022-11" db="EMBL/GenBank/DDBJ databases">
        <authorList>
            <person name="Petersen C."/>
        </authorList>
    </citation>
    <scope>NUCLEOTIDE SEQUENCE</scope>
    <source>
        <strain evidence="2">IBT 26290</strain>
    </source>
</reference>
<name>A0A9W9I5N0_9EURO</name>
<dbReference type="GeneID" id="81426229"/>
<dbReference type="EMBL" id="JAPQKN010000003">
    <property type="protein sequence ID" value="KAJ5166147.1"/>
    <property type="molecule type" value="Genomic_DNA"/>
</dbReference>
<feature type="compositionally biased region" description="Polar residues" evidence="1">
    <location>
        <begin position="49"/>
        <end position="68"/>
    </location>
</feature>
<gene>
    <name evidence="2" type="ORF">N7482_004928</name>
</gene>
<feature type="compositionally biased region" description="Low complexity" evidence="1">
    <location>
        <begin position="172"/>
        <end position="182"/>
    </location>
</feature>
<feature type="compositionally biased region" description="Polar residues" evidence="1">
    <location>
        <begin position="21"/>
        <end position="37"/>
    </location>
</feature>
<keyword evidence="3" id="KW-1185">Reference proteome</keyword>
<comment type="caution">
    <text evidence="2">The sequence shown here is derived from an EMBL/GenBank/DDBJ whole genome shotgun (WGS) entry which is preliminary data.</text>
</comment>
<evidence type="ECO:0000313" key="3">
    <source>
        <dbReference type="Proteomes" id="UP001149163"/>
    </source>
</evidence>
<protein>
    <submittedName>
        <fullName evidence="2">Uncharacterized protein</fullName>
    </submittedName>
</protein>
<evidence type="ECO:0000256" key="1">
    <source>
        <dbReference type="SAM" id="MobiDB-lite"/>
    </source>
</evidence>
<evidence type="ECO:0000313" key="2">
    <source>
        <dbReference type="EMBL" id="KAJ5166147.1"/>
    </source>
</evidence>
<feature type="region of interest" description="Disordered" evidence="1">
    <location>
        <begin position="1"/>
        <end position="68"/>
    </location>
</feature>
<dbReference type="AlphaFoldDB" id="A0A9W9I5N0"/>
<organism evidence="2 3">
    <name type="scientific">Penicillium canariense</name>
    <dbReference type="NCBI Taxonomy" id="189055"/>
    <lineage>
        <taxon>Eukaryota</taxon>
        <taxon>Fungi</taxon>
        <taxon>Dikarya</taxon>
        <taxon>Ascomycota</taxon>
        <taxon>Pezizomycotina</taxon>
        <taxon>Eurotiomycetes</taxon>
        <taxon>Eurotiomycetidae</taxon>
        <taxon>Eurotiales</taxon>
        <taxon>Aspergillaceae</taxon>
        <taxon>Penicillium</taxon>
    </lineage>
</organism>
<reference evidence="2" key="2">
    <citation type="journal article" date="2023" name="IMA Fungus">
        <title>Comparative genomic study of the Penicillium genus elucidates a diverse pangenome and 15 lateral gene transfer events.</title>
        <authorList>
            <person name="Petersen C."/>
            <person name="Sorensen T."/>
            <person name="Nielsen M.R."/>
            <person name="Sondergaard T.E."/>
            <person name="Sorensen J.L."/>
            <person name="Fitzpatrick D.A."/>
            <person name="Frisvad J.C."/>
            <person name="Nielsen K.L."/>
        </authorList>
    </citation>
    <scope>NUCLEOTIDE SEQUENCE</scope>
    <source>
        <strain evidence="2">IBT 26290</strain>
    </source>
</reference>
<dbReference type="Proteomes" id="UP001149163">
    <property type="component" value="Unassembled WGS sequence"/>
</dbReference>
<sequence length="259" mass="28674">MDQSQRREDDSGEAPFVPVLNGSSTSLQGDAQEQLQHWENFKFAGPLTQDCSTDGHSSSSPDEPQSVMRSNPVLVTASTLCHESMPLFLHPLSCPSSPFPPSHPVSHHEHIHSPHPEIISPPSQISQVPAEAVRPNSADRFDLSVLTHPVDSVRLTVFLQSLPPRPFRRHSSSSSSSSSSCSTVRPTHIPDTETEYTPKDPFNMFHYPVSSLFREQHQQQMEAHQSRLLHQILTPAECPIGTNVEVRNPPVSALFSSRT</sequence>